<evidence type="ECO:0000256" key="6">
    <source>
        <dbReference type="ARBA" id="ARBA00022691"/>
    </source>
</evidence>
<dbReference type="SUPFAM" id="SSF52343">
    <property type="entry name" value="Ferredoxin reductase-like, C-terminal NADP-linked domain"/>
    <property type="match status" value="1"/>
</dbReference>
<keyword evidence="8" id="KW-0521">NADP</keyword>
<proteinExistence type="predicted"/>
<keyword evidence="3" id="KW-0028">Amino-acid biosynthesis</keyword>
<evidence type="ECO:0000256" key="1">
    <source>
        <dbReference type="ARBA" id="ARBA00001917"/>
    </source>
</evidence>
<evidence type="ECO:0000256" key="2">
    <source>
        <dbReference type="ARBA" id="ARBA00001974"/>
    </source>
</evidence>
<dbReference type="Gene3D" id="3.40.50.360">
    <property type="match status" value="1"/>
</dbReference>
<dbReference type="Gene3D" id="2.40.30.10">
    <property type="entry name" value="Translation factors"/>
    <property type="match status" value="1"/>
</dbReference>
<organism evidence="16 17">
    <name type="scientific">Steinernema glaseri</name>
    <dbReference type="NCBI Taxonomy" id="37863"/>
    <lineage>
        <taxon>Eukaryota</taxon>
        <taxon>Metazoa</taxon>
        <taxon>Ecdysozoa</taxon>
        <taxon>Nematoda</taxon>
        <taxon>Chromadorea</taxon>
        <taxon>Rhabditida</taxon>
        <taxon>Tylenchina</taxon>
        <taxon>Panagrolaimomorpha</taxon>
        <taxon>Strongyloidoidea</taxon>
        <taxon>Steinernematidae</taxon>
        <taxon>Steinernema</taxon>
    </lineage>
</organism>
<dbReference type="GO" id="GO:0050667">
    <property type="term" value="P:homocysteine metabolic process"/>
    <property type="evidence" value="ECO:0007669"/>
    <property type="project" value="TreeGrafter"/>
</dbReference>
<dbReference type="PANTHER" id="PTHR19384:SF84">
    <property type="entry name" value="METHIONINE SYNTHASE REDUCTASE"/>
    <property type="match status" value="1"/>
</dbReference>
<dbReference type="FunFam" id="3.40.50.360:FF:000034">
    <property type="entry name" value="NADPH-dependent diflavin oxidoreductase 1"/>
    <property type="match status" value="1"/>
</dbReference>
<dbReference type="GO" id="GO:0005829">
    <property type="term" value="C:cytosol"/>
    <property type="evidence" value="ECO:0007669"/>
    <property type="project" value="TreeGrafter"/>
</dbReference>
<dbReference type="GO" id="GO:0050660">
    <property type="term" value="F:flavin adenine dinucleotide binding"/>
    <property type="evidence" value="ECO:0007669"/>
    <property type="project" value="TreeGrafter"/>
</dbReference>
<protein>
    <recommendedName>
        <fullName evidence="12">Methionine synthase reductase</fullName>
        <ecNumber evidence="11">1.16.1.8</ecNumber>
    </recommendedName>
</protein>
<dbReference type="GO" id="GO:0010181">
    <property type="term" value="F:FMN binding"/>
    <property type="evidence" value="ECO:0007669"/>
    <property type="project" value="InterPro"/>
</dbReference>
<dbReference type="Pfam" id="PF00667">
    <property type="entry name" value="FAD_binding_1"/>
    <property type="match status" value="1"/>
</dbReference>
<dbReference type="InterPro" id="IPR017938">
    <property type="entry name" value="Riboflavin_synthase-like_b-brl"/>
</dbReference>
<dbReference type="PRINTS" id="PR00371">
    <property type="entry name" value="FPNCR"/>
</dbReference>
<evidence type="ECO:0000256" key="8">
    <source>
        <dbReference type="ARBA" id="ARBA00022857"/>
    </source>
</evidence>
<dbReference type="InterPro" id="IPR039261">
    <property type="entry name" value="FNR_nucleotide-bd"/>
</dbReference>
<evidence type="ECO:0000256" key="7">
    <source>
        <dbReference type="ARBA" id="ARBA00022827"/>
    </source>
</evidence>
<keyword evidence="10" id="KW-0486">Methionine biosynthesis</keyword>
<dbReference type="WBParaSite" id="L893_g24144.t1">
    <property type="protein sequence ID" value="L893_g24144.t1"/>
    <property type="gene ID" value="L893_g24144"/>
</dbReference>
<keyword evidence="5" id="KW-0288">FMN</keyword>
<accession>A0A1I7Z9K3</accession>
<evidence type="ECO:0000256" key="5">
    <source>
        <dbReference type="ARBA" id="ARBA00022643"/>
    </source>
</evidence>
<dbReference type="Proteomes" id="UP000095287">
    <property type="component" value="Unplaced"/>
</dbReference>
<keyword evidence="6" id="KW-0949">S-adenosyl-L-methionine</keyword>
<dbReference type="AlphaFoldDB" id="A0A1I7Z9K3"/>
<feature type="domain" description="Flavodoxin-like" evidence="14">
    <location>
        <begin position="192"/>
        <end position="335"/>
    </location>
</feature>
<dbReference type="InterPro" id="IPR017927">
    <property type="entry name" value="FAD-bd_FR_type"/>
</dbReference>
<dbReference type="Gene3D" id="3.40.50.80">
    <property type="entry name" value="Nucleotide-binding domain of ferredoxin-NADP reductase (FNR) module"/>
    <property type="match status" value="1"/>
</dbReference>
<comment type="cofactor">
    <cofactor evidence="1">
        <name>FMN</name>
        <dbReference type="ChEBI" id="CHEBI:58210"/>
    </cofactor>
</comment>
<dbReference type="InterPro" id="IPR001433">
    <property type="entry name" value="OxRdtase_FAD/NAD-bd"/>
</dbReference>
<dbReference type="SUPFAM" id="SSF63380">
    <property type="entry name" value="Riboflavin synthase domain-like"/>
    <property type="match status" value="1"/>
</dbReference>
<dbReference type="InterPro" id="IPR023173">
    <property type="entry name" value="NADPH_Cyt_P450_Rdtase_alpha"/>
</dbReference>
<comment type="cofactor">
    <cofactor evidence="2">
        <name>FAD</name>
        <dbReference type="ChEBI" id="CHEBI:57692"/>
    </cofactor>
</comment>
<evidence type="ECO:0000256" key="13">
    <source>
        <dbReference type="SAM" id="Phobius"/>
    </source>
</evidence>
<keyword evidence="13" id="KW-1133">Transmembrane helix</keyword>
<evidence type="ECO:0000256" key="11">
    <source>
        <dbReference type="ARBA" id="ARBA00039088"/>
    </source>
</evidence>
<dbReference type="InterPro" id="IPR003097">
    <property type="entry name" value="CysJ-like_FAD-binding"/>
</dbReference>
<evidence type="ECO:0000256" key="10">
    <source>
        <dbReference type="ARBA" id="ARBA00023167"/>
    </source>
</evidence>
<name>A0A1I7Z9K3_9BILA</name>
<evidence type="ECO:0000256" key="3">
    <source>
        <dbReference type="ARBA" id="ARBA00022605"/>
    </source>
</evidence>
<dbReference type="PROSITE" id="PS51384">
    <property type="entry name" value="FAD_FR"/>
    <property type="match status" value="1"/>
</dbReference>
<dbReference type="FunFam" id="1.20.990.10:FF:000007">
    <property type="entry name" value="Methionine synthase reductase"/>
    <property type="match status" value="1"/>
</dbReference>
<evidence type="ECO:0000256" key="4">
    <source>
        <dbReference type="ARBA" id="ARBA00022630"/>
    </source>
</evidence>
<dbReference type="SUPFAM" id="SSF52218">
    <property type="entry name" value="Flavoproteins"/>
    <property type="match status" value="1"/>
</dbReference>
<dbReference type="InterPro" id="IPR001709">
    <property type="entry name" value="Flavoprot_Pyr_Nucl_cyt_Rdtase"/>
</dbReference>
<dbReference type="Pfam" id="PF00175">
    <property type="entry name" value="NAD_binding_1"/>
    <property type="match status" value="1"/>
</dbReference>
<dbReference type="GO" id="GO:0009086">
    <property type="term" value="P:methionine biosynthetic process"/>
    <property type="evidence" value="ECO:0007669"/>
    <property type="project" value="UniProtKB-KW"/>
</dbReference>
<dbReference type="EC" id="1.16.1.8" evidence="11"/>
<keyword evidence="16" id="KW-1185">Reference proteome</keyword>
<dbReference type="Gene3D" id="1.20.990.10">
    <property type="entry name" value="NADPH-cytochrome p450 Reductase, Chain A, domain 3"/>
    <property type="match status" value="1"/>
</dbReference>
<keyword evidence="4" id="KW-0285">Flavoprotein</keyword>
<keyword evidence="7" id="KW-0274">FAD</keyword>
<keyword evidence="9" id="KW-0560">Oxidoreductase</keyword>
<evidence type="ECO:0000313" key="16">
    <source>
        <dbReference type="Proteomes" id="UP000095287"/>
    </source>
</evidence>
<keyword evidence="13" id="KW-0812">Transmembrane</keyword>
<evidence type="ECO:0000256" key="12">
    <source>
        <dbReference type="ARBA" id="ARBA00040659"/>
    </source>
</evidence>
<feature type="transmembrane region" description="Helical" evidence="13">
    <location>
        <begin position="12"/>
        <end position="32"/>
    </location>
</feature>
<dbReference type="PRINTS" id="PR00369">
    <property type="entry name" value="FLAVODOXIN"/>
</dbReference>
<dbReference type="InterPro" id="IPR029039">
    <property type="entry name" value="Flavoprotein-like_sf"/>
</dbReference>
<dbReference type="InterPro" id="IPR008254">
    <property type="entry name" value="Flavodoxin/NO_synth"/>
</dbReference>
<dbReference type="GO" id="GO:0030586">
    <property type="term" value="F:[methionine synthase] reductase (NADPH) activity"/>
    <property type="evidence" value="ECO:0007669"/>
    <property type="project" value="UniProtKB-EC"/>
</dbReference>
<dbReference type="Pfam" id="PF00258">
    <property type="entry name" value="Flavodoxin_1"/>
    <property type="match status" value="1"/>
</dbReference>
<feature type="domain" description="FAD-binding FR-type" evidence="15">
    <location>
        <begin position="446"/>
        <end position="691"/>
    </location>
</feature>
<sequence>MALNLPDYLSVVLGDMCVTMWAIIAALSMVVATTSSVSMTPLKDQLSTYTENVEEDLPFDNVLSIERVLDLLPTENSVTTESQLAALSGELVSSYSSNNMDDSENSLKSVDFNGSAKLRDEVARTDKQIADDLAVKLIDQSVWLIINATSDLEDYREEQTILNFTSPSSVGISEISSKRRKYHPGMVANKSFLIAYGSQTGQAESIANQIFDHCNAIGLSPRLHTLDQNEKEFHIENEPLVIIVISSTGDGDPPENAARFMRRICRKTLQSDFLAKTTFALLGLGDSNYSTFQGVPKKLEKQLVALGARSLVPRGEADDQVGLELAVEPWIDLLYQNLTNLFAMSSLSPEMSDLSLVTGSSDSVITVSSDNDVIGDGQPMLNVEHAVFPSEGPCLIRGSPELSNNSNLKVPANPAPFLDAVHVNEVSPDPLATPWQNGARFPGMEGELIPARVVGSQLLTDEDVKKPKYEITIDLDKNFTLDYLPGDAFYFVVPNPEPEVNYILNRLGLLHKADQSLNISLNPHTTKRAARIAAYLPTLTTLRYVFTNCLDIRRAPSRPLLRTLANNASDESEKRRLLELVSHQGIKEFTEFVSQASVSLCDVLLAFPSCRPTLNQLLELLPRLMPRPFSVASYNAKKLHRIRFVYSIKVFLAADGRQYERRGLATEWLTKRTIGDKIKVIYQTPTSFRLIDPPRDSLAVNFTDVNLIMIGPGTGVAPFMAFLERIKHQTNETENSLQDEKQKVTRMLFCGCRQVDRDGLYIDQLYDWRDLNLLSGLFVAQSEVDAQDNFKYVQDKLRSMGRSMYELLNSQKGYTQVFVCGDANGMAKGVWETFVDIVEKHGAFEDRNQAITYMSELKKAGRYREEAWS</sequence>
<evidence type="ECO:0000313" key="17">
    <source>
        <dbReference type="WBParaSite" id="L893_g24144.t1"/>
    </source>
</evidence>
<keyword evidence="13" id="KW-0472">Membrane</keyword>
<dbReference type="InterPro" id="IPR001094">
    <property type="entry name" value="Flavdoxin-like"/>
</dbReference>
<dbReference type="PANTHER" id="PTHR19384">
    <property type="entry name" value="NITRIC OXIDE SYNTHASE-RELATED"/>
    <property type="match status" value="1"/>
</dbReference>
<dbReference type="PROSITE" id="PS50902">
    <property type="entry name" value="FLAVODOXIN_LIKE"/>
    <property type="match status" value="1"/>
</dbReference>
<evidence type="ECO:0000256" key="9">
    <source>
        <dbReference type="ARBA" id="ARBA00023002"/>
    </source>
</evidence>
<evidence type="ECO:0000259" key="14">
    <source>
        <dbReference type="PROSITE" id="PS50902"/>
    </source>
</evidence>
<reference evidence="17" key="1">
    <citation type="submission" date="2016-11" db="UniProtKB">
        <authorList>
            <consortium name="WormBaseParasite"/>
        </authorList>
    </citation>
    <scope>IDENTIFICATION</scope>
</reference>
<evidence type="ECO:0000259" key="15">
    <source>
        <dbReference type="PROSITE" id="PS51384"/>
    </source>
</evidence>